<reference evidence="2 3" key="1">
    <citation type="journal article" date="2018" name="Nat. Ecol. Evol.">
        <title>Shark genomes provide insights into elasmobranch evolution and the origin of vertebrates.</title>
        <authorList>
            <person name="Hara Y"/>
            <person name="Yamaguchi K"/>
            <person name="Onimaru K"/>
            <person name="Kadota M"/>
            <person name="Koyanagi M"/>
            <person name="Keeley SD"/>
            <person name="Tatsumi K"/>
            <person name="Tanaka K"/>
            <person name="Motone F"/>
            <person name="Kageyama Y"/>
            <person name="Nozu R"/>
            <person name="Adachi N"/>
            <person name="Nishimura O"/>
            <person name="Nakagawa R"/>
            <person name="Tanegashima C"/>
            <person name="Kiyatake I"/>
            <person name="Matsumoto R"/>
            <person name="Murakumo K"/>
            <person name="Nishida K"/>
            <person name="Terakita A"/>
            <person name="Kuratani S"/>
            <person name="Sato K"/>
            <person name="Hyodo S Kuraku.S."/>
        </authorList>
    </citation>
    <scope>NUCLEOTIDE SEQUENCE [LARGE SCALE GENOMIC DNA]</scope>
</reference>
<gene>
    <name evidence="2" type="ORF">chiPu_0030191</name>
</gene>
<evidence type="ECO:0000256" key="1">
    <source>
        <dbReference type="SAM" id="MobiDB-lite"/>
    </source>
</evidence>
<accession>A0A401TTJ3</accession>
<protein>
    <submittedName>
        <fullName evidence="2">Uncharacterized protein</fullName>
    </submittedName>
</protein>
<proteinExistence type="predicted"/>
<feature type="non-terminal residue" evidence="2">
    <location>
        <position position="52"/>
    </location>
</feature>
<dbReference type="EMBL" id="BEZZ01176870">
    <property type="protein sequence ID" value="GCC45956.1"/>
    <property type="molecule type" value="Genomic_DNA"/>
</dbReference>
<keyword evidence="3" id="KW-1185">Reference proteome</keyword>
<dbReference type="AlphaFoldDB" id="A0A401TTJ3"/>
<evidence type="ECO:0000313" key="2">
    <source>
        <dbReference type="EMBL" id="GCC45956.1"/>
    </source>
</evidence>
<sequence>MGRDVIGGGEEGVVVVVVVVSLADSTRHDGSYLSTARTHSRRHRTDRLPGAG</sequence>
<name>A0A401TTJ3_CHIPU</name>
<feature type="region of interest" description="Disordered" evidence="1">
    <location>
        <begin position="27"/>
        <end position="52"/>
    </location>
</feature>
<organism evidence="2 3">
    <name type="scientific">Chiloscyllium punctatum</name>
    <name type="common">Brownbanded bambooshark</name>
    <name type="synonym">Hemiscyllium punctatum</name>
    <dbReference type="NCBI Taxonomy" id="137246"/>
    <lineage>
        <taxon>Eukaryota</taxon>
        <taxon>Metazoa</taxon>
        <taxon>Chordata</taxon>
        <taxon>Craniata</taxon>
        <taxon>Vertebrata</taxon>
        <taxon>Chondrichthyes</taxon>
        <taxon>Elasmobranchii</taxon>
        <taxon>Galeomorphii</taxon>
        <taxon>Galeoidea</taxon>
        <taxon>Orectolobiformes</taxon>
        <taxon>Hemiscylliidae</taxon>
        <taxon>Chiloscyllium</taxon>
    </lineage>
</organism>
<dbReference type="Proteomes" id="UP000287033">
    <property type="component" value="Unassembled WGS sequence"/>
</dbReference>
<comment type="caution">
    <text evidence="2">The sequence shown here is derived from an EMBL/GenBank/DDBJ whole genome shotgun (WGS) entry which is preliminary data.</text>
</comment>
<evidence type="ECO:0000313" key="3">
    <source>
        <dbReference type="Proteomes" id="UP000287033"/>
    </source>
</evidence>